<reference evidence="3" key="1">
    <citation type="submission" date="2016-11" db="EMBL/GenBank/DDBJ databases">
        <authorList>
            <person name="Varghese N."/>
            <person name="Submissions S."/>
        </authorList>
    </citation>
    <scope>NUCLEOTIDE SEQUENCE [LARGE SCALE GENOMIC DNA]</scope>
    <source>
        <strain evidence="3">DSM 29440</strain>
    </source>
</reference>
<feature type="transmembrane region" description="Helical" evidence="1">
    <location>
        <begin position="12"/>
        <end position="32"/>
    </location>
</feature>
<dbReference type="STRING" id="1217970.SAMN05444002_0786"/>
<organism evidence="2 3">
    <name type="scientific">Vannielia litorea</name>
    <dbReference type="NCBI Taxonomy" id="1217970"/>
    <lineage>
        <taxon>Bacteria</taxon>
        <taxon>Pseudomonadati</taxon>
        <taxon>Pseudomonadota</taxon>
        <taxon>Alphaproteobacteria</taxon>
        <taxon>Rhodobacterales</taxon>
        <taxon>Paracoccaceae</taxon>
        <taxon>Vannielia</taxon>
    </lineage>
</organism>
<keyword evidence="1" id="KW-0472">Membrane</keyword>
<dbReference type="Proteomes" id="UP000184932">
    <property type="component" value="Unassembled WGS sequence"/>
</dbReference>
<protein>
    <submittedName>
        <fullName evidence="2">Uncharacterized protein</fullName>
    </submittedName>
</protein>
<dbReference type="EMBL" id="FSRL01000001">
    <property type="protein sequence ID" value="SIN82438.1"/>
    <property type="molecule type" value="Genomic_DNA"/>
</dbReference>
<gene>
    <name evidence="2" type="ORF">SAMN05444002_0786</name>
</gene>
<name>A0A1N6EHA9_9RHOB</name>
<keyword evidence="3" id="KW-1185">Reference proteome</keyword>
<dbReference type="Pfam" id="PF20082">
    <property type="entry name" value="DUF6476"/>
    <property type="match status" value="1"/>
</dbReference>
<proteinExistence type="predicted"/>
<sequence length="92" mass="9823">MPVDLKWLKRLVTGLTLTMMAGIGVIAALFIIRLSGSQSPSFPHEIALPPGVKVQAYTAGNGWQAVVTSDSRILIYGTNGTLRQEIAVDLAD</sequence>
<dbReference type="InterPro" id="IPR045519">
    <property type="entry name" value="DUF6476"/>
</dbReference>
<evidence type="ECO:0000313" key="2">
    <source>
        <dbReference type="EMBL" id="SIN82438.1"/>
    </source>
</evidence>
<evidence type="ECO:0000256" key="1">
    <source>
        <dbReference type="SAM" id="Phobius"/>
    </source>
</evidence>
<keyword evidence="1" id="KW-0812">Transmembrane</keyword>
<accession>A0A1N6EHA9</accession>
<keyword evidence="1" id="KW-1133">Transmembrane helix</keyword>
<evidence type="ECO:0000313" key="3">
    <source>
        <dbReference type="Proteomes" id="UP000184932"/>
    </source>
</evidence>
<dbReference type="AlphaFoldDB" id="A0A1N6EHA9"/>